<evidence type="ECO:0000256" key="2">
    <source>
        <dbReference type="ARBA" id="ARBA00008974"/>
    </source>
</evidence>
<feature type="transmembrane region" description="Helical" evidence="7">
    <location>
        <begin position="457"/>
        <end position="482"/>
    </location>
</feature>
<dbReference type="Pfam" id="PF02133">
    <property type="entry name" value="Transp_cyt_pur"/>
    <property type="match status" value="1"/>
</dbReference>
<keyword evidence="3 7" id="KW-0812">Transmembrane</keyword>
<feature type="region of interest" description="Disordered" evidence="6">
    <location>
        <begin position="1"/>
        <end position="36"/>
    </location>
</feature>
<dbReference type="GO" id="GO:0015205">
    <property type="term" value="F:nucleobase transmembrane transporter activity"/>
    <property type="evidence" value="ECO:0007669"/>
    <property type="project" value="TreeGrafter"/>
</dbReference>
<feature type="transmembrane region" description="Helical" evidence="7">
    <location>
        <begin position="118"/>
        <end position="135"/>
    </location>
</feature>
<evidence type="ECO:0000313" key="8">
    <source>
        <dbReference type="EMBL" id="KAK4525246.1"/>
    </source>
</evidence>
<dbReference type="Gene3D" id="1.10.4160.10">
    <property type="entry name" value="Hydantoin permease"/>
    <property type="match status" value="1"/>
</dbReference>
<accession>A0AAV9IDJ9</accession>
<evidence type="ECO:0000256" key="7">
    <source>
        <dbReference type="SAM" id="Phobius"/>
    </source>
</evidence>
<feature type="transmembrane region" description="Helical" evidence="7">
    <location>
        <begin position="372"/>
        <end position="394"/>
    </location>
</feature>
<feature type="transmembrane region" description="Helical" evidence="7">
    <location>
        <begin position="239"/>
        <end position="260"/>
    </location>
</feature>
<keyword evidence="4 7" id="KW-1133">Transmembrane helix</keyword>
<feature type="transmembrane region" description="Helical" evidence="7">
    <location>
        <begin position="324"/>
        <end position="345"/>
    </location>
</feature>
<feature type="transmembrane region" description="Helical" evidence="7">
    <location>
        <begin position="580"/>
        <end position="601"/>
    </location>
</feature>
<feature type="transmembrane region" description="Helical" evidence="7">
    <location>
        <begin position="551"/>
        <end position="568"/>
    </location>
</feature>
<feature type="transmembrane region" description="Helical" evidence="7">
    <location>
        <begin position="147"/>
        <end position="167"/>
    </location>
</feature>
<feature type="transmembrane region" description="Helical" evidence="7">
    <location>
        <begin position="415"/>
        <end position="437"/>
    </location>
</feature>
<gene>
    <name evidence="8" type="ORF">GAYE_SCF09G3153</name>
</gene>
<feature type="transmembrane region" description="Helical" evidence="7">
    <location>
        <begin position="512"/>
        <end position="530"/>
    </location>
</feature>
<feature type="transmembrane region" description="Helical" evidence="7">
    <location>
        <begin position="633"/>
        <end position="654"/>
    </location>
</feature>
<comment type="similarity">
    <text evidence="2">Belongs to the purine-cytosine permease (2.A.39) family.</text>
</comment>
<dbReference type="InterPro" id="IPR045225">
    <property type="entry name" value="Uracil/uridine/allantoin_perm"/>
</dbReference>
<comment type="caution">
    <text evidence="8">The sequence shown here is derived from an EMBL/GenBank/DDBJ whole genome shotgun (WGS) entry which is preliminary data.</text>
</comment>
<evidence type="ECO:0000313" key="9">
    <source>
        <dbReference type="Proteomes" id="UP001300502"/>
    </source>
</evidence>
<organism evidence="8 9">
    <name type="scientific">Galdieria yellowstonensis</name>
    <dbReference type="NCBI Taxonomy" id="3028027"/>
    <lineage>
        <taxon>Eukaryota</taxon>
        <taxon>Rhodophyta</taxon>
        <taxon>Bangiophyceae</taxon>
        <taxon>Galdieriales</taxon>
        <taxon>Galdieriaceae</taxon>
        <taxon>Galdieria</taxon>
    </lineage>
</organism>
<feature type="transmembrane region" description="Helical" evidence="7">
    <location>
        <begin position="292"/>
        <end position="317"/>
    </location>
</feature>
<keyword evidence="9" id="KW-1185">Reference proteome</keyword>
<evidence type="ECO:0000256" key="5">
    <source>
        <dbReference type="ARBA" id="ARBA00023136"/>
    </source>
</evidence>
<keyword evidence="5 7" id="KW-0472">Membrane</keyword>
<feature type="transmembrane region" description="Helical" evidence="7">
    <location>
        <begin position="215"/>
        <end position="233"/>
    </location>
</feature>
<dbReference type="PANTHER" id="PTHR30618">
    <property type="entry name" value="NCS1 FAMILY PURINE/PYRIMIDINE TRANSPORTER"/>
    <property type="match status" value="1"/>
</dbReference>
<evidence type="ECO:0000256" key="1">
    <source>
        <dbReference type="ARBA" id="ARBA00004141"/>
    </source>
</evidence>
<dbReference type="EMBL" id="JANCYU010000029">
    <property type="protein sequence ID" value="KAK4525246.1"/>
    <property type="molecule type" value="Genomic_DNA"/>
</dbReference>
<feature type="transmembrane region" description="Helical" evidence="7">
    <location>
        <begin position="660"/>
        <end position="680"/>
    </location>
</feature>
<name>A0AAV9IDJ9_9RHOD</name>
<proteinExistence type="inferred from homology"/>
<protein>
    <submittedName>
        <fullName evidence="8">Uncharacterized protein</fullName>
    </submittedName>
</protein>
<dbReference type="InterPro" id="IPR001248">
    <property type="entry name" value="Pur-cyt_permease"/>
</dbReference>
<reference evidence="8 9" key="1">
    <citation type="submission" date="2022-07" db="EMBL/GenBank/DDBJ databases">
        <title>Genome-wide signatures of adaptation to extreme environments.</title>
        <authorList>
            <person name="Cho C.H."/>
            <person name="Yoon H.S."/>
        </authorList>
    </citation>
    <scope>NUCLEOTIDE SEQUENCE [LARGE SCALE GENOMIC DNA]</scope>
    <source>
        <strain evidence="8 9">108.79 E11</strain>
    </source>
</reference>
<feature type="compositionally biased region" description="Polar residues" evidence="6">
    <location>
        <begin position="10"/>
        <end position="36"/>
    </location>
</feature>
<evidence type="ECO:0000256" key="6">
    <source>
        <dbReference type="SAM" id="MobiDB-lite"/>
    </source>
</evidence>
<dbReference type="Proteomes" id="UP001300502">
    <property type="component" value="Unassembled WGS sequence"/>
</dbReference>
<evidence type="ECO:0000256" key="4">
    <source>
        <dbReference type="ARBA" id="ARBA00022989"/>
    </source>
</evidence>
<dbReference type="PANTHER" id="PTHR30618:SF0">
    <property type="entry name" value="PURINE-URACIL PERMEASE NCS1"/>
    <property type="match status" value="1"/>
</dbReference>
<dbReference type="GO" id="GO:0005886">
    <property type="term" value="C:plasma membrane"/>
    <property type="evidence" value="ECO:0007669"/>
    <property type="project" value="TreeGrafter"/>
</dbReference>
<sequence>MKQDDVEGTMNPSLSGNQAPNSSLDNNSSWKQSQDNTLNYNGESSPWFATTSSEDAFAAGVGANNASVGNQLSENGLYNIPDWLYKYSVARDFPRPRVPVSPEIIHKYEQRRKFFSPYPGRAVLVCIGALITLTTPSKAPNFLTIPFQLAALSMIVLHVILLFIWLFGINGGAATIYTPTEEEYNKIKNKFAFSETMPITPAERQENFAQKVRSFWSNTVLSPPTWAVILGLLESGVSAPVVSLAVCIGGVVAVALTTLLGHASVRFGVPLPIICHTSFSFELIHFPLNIKLILGLLWFALSCWIGGESLTGALAMFLPHSRPLLIRTCGYMLFWFFHLFMVWIYNGTRRADETKIHFWNYWLPEKAVPVFLYKYVHCLFLLLLLGSCLLFSWMGHMTPLTLIREAYHHTTLSGAMKFGVLLPLVNAFASLWSFQILTAPNLSRGLPSQFSHLSSTIGGIIPSTFFIALLSPLVVSAIVLTFGSITSKVIMSSPTLLVSAAGHASGSVVVKALMFLLLAAVAYASNMRACMETLSHTIRLRFLRRVTSTRLSTTIGILLSILCPWYLLCIRPNILSRIWIPVMGTIAGPLTGVLLCEYFIIRRMDLGFYDLYNPYEGKYAYFNYENPVASTSILLGMLPCLRGLLGALGIYPGASKVALQLWHSSFFTTMMFGASLYYLITMWHRHWHKLVEWILFKLYPLELKNDKKLLRMHF</sequence>
<dbReference type="AlphaFoldDB" id="A0AAV9IDJ9"/>
<evidence type="ECO:0000256" key="3">
    <source>
        <dbReference type="ARBA" id="ARBA00022692"/>
    </source>
</evidence>
<comment type="subcellular location">
    <subcellularLocation>
        <location evidence="1">Membrane</location>
        <topology evidence="1">Multi-pass membrane protein</topology>
    </subcellularLocation>
</comment>